<evidence type="ECO:0000313" key="8">
    <source>
        <dbReference type="Proteomes" id="UP000297245"/>
    </source>
</evidence>
<evidence type="ECO:0000256" key="6">
    <source>
        <dbReference type="SAM" id="SignalP"/>
    </source>
</evidence>
<keyword evidence="8" id="KW-1185">Reference proteome</keyword>
<feature type="chain" id="PRO_5020480086" description="BED-type domain-containing protein" evidence="6">
    <location>
        <begin position="22"/>
        <end position="242"/>
    </location>
</feature>
<evidence type="ECO:0000256" key="2">
    <source>
        <dbReference type="ARBA" id="ARBA00022723"/>
    </source>
</evidence>
<dbReference type="PANTHER" id="PTHR46481:SF10">
    <property type="entry name" value="ZINC FINGER BED DOMAIN-CONTAINING PROTEIN 39"/>
    <property type="match status" value="1"/>
</dbReference>
<dbReference type="GO" id="GO:0005634">
    <property type="term" value="C:nucleus"/>
    <property type="evidence" value="ECO:0007669"/>
    <property type="project" value="UniProtKB-SubCell"/>
</dbReference>
<evidence type="ECO:0000256" key="3">
    <source>
        <dbReference type="ARBA" id="ARBA00022771"/>
    </source>
</evidence>
<evidence type="ECO:0000256" key="5">
    <source>
        <dbReference type="ARBA" id="ARBA00023242"/>
    </source>
</evidence>
<sequence>MYFFHFLISLLFKSIIERLQASWNSSIYSFFSEKVNIGHDKGRKYHYFSCKAARCKGTGGVRRYLDGSDRSSTSNLRKHAIHCFGKDAVDAAKSGAQEAAAAQNTIYAMFAGTGDRLVHITHRTHTDVERRANVVRWVTESCRPLRIVDDRKLRGLMLAGRPQASFPKRLRVSKDIQACFEKCSERITQLLKEYPGQLSFATDAWTSPNHRAFVAWTVHLQHCGRPLVFLLDVIEVPEVSYQ</sequence>
<evidence type="ECO:0000256" key="4">
    <source>
        <dbReference type="ARBA" id="ARBA00022833"/>
    </source>
</evidence>
<evidence type="ECO:0000313" key="7">
    <source>
        <dbReference type="EMBL" id="THU79232.1"/>
    </source>
</evidence>
<evidence type="ECO:0000256" key="1">
    <source>
        <dbReference type="ARBA" id="ARBA00004123"/>
    </source>
</evidence>
<dbReference type="InterPro" id="IPR052035">
    <property type="entry name" value="ZnF_BED_domain_contain"/>
</dbReference>
<name>A0A4S8KTP8_DENBC</name>
<dbReference type="OrthoDB" id="2687121at2759"/>
<feature type="signal peptide" evidence="6">
    <location>
        <begin position="1"/>
        <end position="21"/>
    </location>
</feature>
<comment type="subcellular location">
    <subcellularLocation>
        <location evidence="1">Nucleus</location>
    </subcellularLocation>
</comment>
<keyword evidence="2" id="KW-0479">Metal-binding</keyword>
<dbReference type="GO" id="GO:0008270">
    <property type="term" value="F:zinc ion binding"/>
    <property type="evidence" value="ECO:0007669"/>
    <property type="project" value="UniProtKB-KW"/>
</dbReference>
<evidence type="ECO:0008006" key="9">
    <source>
        <dbReference type="Google" id="ProtNLM"/>
    </source>
</evidence>
<dbReference type="PANTHER" id="PTHR46481">
    <property type="entry name" value="ZINC FINGER BED DOMAIN-CONTAINING PROTEIN 4"/>
    <property type="match status" value="1"/>
</dbReference>
<keyword evidence="4" id="KW-0862">Zinc</keyword>
<proteinExistence type="predicted"/>
<keyword evidence="3" id="KW-0863">Zinc-finger</keyword>
<gene>
    <name evidence="7" type="ORF">K435DRAFT_698318</name>
</gene>
<dbReference type="SUPFAM" id="SSF140996">
    <property type="entry name" value="Hermes dimerisation domain"/>
    <property type="match status" value="1"/>
</dbReference>
<reference evidence="7 8" key="1">
    <citation type="journal article" date="2019" name="Nat. Ecol. Evol.">
        <title>Megaphylogeny resolves global patterns of mushroom evolution.</title>
        <authorList>
            <person name="Varga T."/>
            <person name="Krizsan K."/>
            <person name="Foldi C."/>
            <person name="Dima B."/>
            <person name="Sanchez-Garcia M."/>
            <person name="Sanchez-Ramirez S."/>
            <person name="Szollosi G.J."/>
            <person name="Szarkandi J.G."/>
            <person name="Papp V."/>
            <person name="Albert L."/>
            <person name="Andreopoulos W."/>
            <person name="Angelini C."/>
            <person name="Antonin V."/>
            <person name="Barry K.W."/>
            <person name="Bougher N.L."/>
            <person name="Buchanan P."/>
            <person name="Buyck B."/>
            <person name="Bense V."/>
            <person name="Catcheside P."/>
            <person name="Chovatia M."/>
            <person name="Cooper J."/>
            <person name="Damon W."/>
            <person name="Desjardin D."/>
            <person name="Finy P."/>
            <person name="Geml J."/>
            <person name="Haridas S."/>
            <person name="Hughes K."/>
            <person name="Justo A."/>
            <person name="Karasinski D."/>
            <person name="Kautmanova I."/>
            <person name="Kiss B."/>
            <person name="Kocsube S."/>
            <person name="Kotiranta H."/>
            <person name="LaButti K.M."/>
            <person name="Lechner B.E."/>
            <person name="Liimatainen K."/>
            <person name="Lipzen A."/>
            <person name="Lukacs Z."/>
            <person name="Mihaltcheva S."/>
            <person name="Morgado L.N."/>
            <person name="Niskanen T."/>
            <person name="Noordeloos M.E."/>
            <person name="Ohm R.A."/>
            <person name="Ortiz-Santana B."/>
            <person name="Ovrebo C."/>
            <person name="Racz N."/>
            <person name="Riley R."/>
            <person name="Savchenko A."/>
            <person name="Shiryaev A."/>
            <person name="Soop K."/>
            <person name="Spirin V."/>
            <person name="Szebenyi C."/>
            <person name="Tomsovsky M."/>
            <person name="Tulloss R.E."/>
            <person name="Uehling J."/>
            <person name="Grigoriev I.V."/>
            <person name="Vagvolgyi C."/>
            <person name="Papp T."/>
            <person name="Martin F.M."/>
            <person name="Miettinen O."/>
            <person name="Hibbett D.S."/>
            <person name="Nagy L.G."/>
        </authorList>
    </citation>
    <scope>NUCLEOTIDE SEQUENCE [LARGE SCALE GENOMIC DNA]</scope>
    <source>
        <strain evidence="7 8">CBS 962.96</strain>
    </source>
</reference>
<keyword evidence="6" id="KW-0732">Signal</keyword>
<accession>A0A4S8KTP8</accession>
<dbReference type="EMBL" id="ML180056">
    <property type="protein sequence ID" value="THU79232.1"/>
    <property type="molecule type" value="Genomic_DNA"/>
</dbReference>
<keyword evidence="5" id="KW-0539">Nucleus</keyword>
<dbReference type="Proteomes" id="UP000297245">
    <property type="component" value="Unassembled WGS sequence"/>
</dbReference>
<organism evidence="7 8">
    <name type="scientific">Dendrothele bispora (strain CBS 962.96)</name>
    <dbReference type="NCBI Taxonomy" id="1314807"/>
    <lineage>
        <taxon>Eukaryota</taxon>
        <taxon>Fungi</taxon>
        <taxon>Dikarya</taxon>
        <taxon>Basidiomycota</taxon>
        <taxon>Agaricomycotina</taxon>
        <taxon>Agaricomycetes</taxon>
        <taxon>Agaricomycetidae</taxon>
        <taxon>Agaricales</taxon>
        <taxon>Agaricales incertae sedis</taxon>
        <taxon>Dendrothele</taxon>
    </lineage>
</organism>
<protein>
    <recommendedName>
        <fullName evidence="9">BED-type domain-containing protein</fullName>
    </recommendedName>
</protein>
<dbReference type="AlphaFoldDB" id="A0A4S8KTP8"/>